<dbReference type="AlphaFoldDB" id="X1MSA3"/>
<feature type="non-terminal residue" evidence="2">
    <location>
        <position position="221"/>
    </location>
</feature>
<dbReference type="InterPro" id="IPR027417">
    <property type="entry name" value="P-loop_NTPase"/>
</dbReference>
<accession>X1MSA3</accession>
<dbReference type="SUPFAM" id="SSF52540">
    <property type="entry name" value="P-loop containing nucleoside triphosphate hydrolases"/>
    <property type="match status" value="1"/>
</dbReference>
<evidence type="ECO:0000313" key="2">
    <source>
        <dbReference type="EMBL" id="GAI34183.1"/>
    </source>
</evidence>
<organism evidence="2">
    <name type="scientific">marine sediment metagenome</name>
    <dbReference type="NCBI Taxonomy" id="412755"/>
    <lineage>
        <taxon>unclassified sequences</taxon>
        <taxon>metagenomes</taxon>
        <taxon>ecological metagenomes</taxon>
    </lineage>
</organism>
<reference evidence="2" key="1">
    <citation type="journal article" date="2014" name="Front. Microbiol.">
        <title>High frequency of phylogenetically diverse reductive dehalogenase-homologous genes in deep subseafloor sedimentary metagenomes.</title>
        <authorList>
            <person name="Kawai M."/>
            <person name="Futagami T."/>
            <person name="Toyoda A."/>
            <person name="Takaki Y."/>
            <person name="Nishi S."/>
            <person name="Hori S."/>
            <person name="Arai W."/>
            <person name="Tsubouchi T."/>
            <person name="Morono Y."/>
            <person name="Uchiyama I."/>
            <person name="Ito T."/>
            <person name="Fujiyama A."/>
            <person name="Inagaki F."/>
            <person name="Takami H."/>
        </authorList>
    </citation>
    <scope>NUCLEOTIDE SEQUENCE</scope>
    <source>
        <strain evidence="2">Expedition CK06-06</strain>
    </source>
</reference>
<protein>
    <recommendedName>
        <fullName evidence="1">Helicase HerA central domain-containing protein</fullName>
    </recommendedName>
</protein>
<feature type="domain" description="Helicase HerA central" evidence="1">
    <location>
        <begin position="136"/>
        <end position="218"/>
    </location>
</feature>
<proteinExistence type="predicted"/>
<dbReference type="InterPro" id="IPR002789">
    <property type="entry name" value="HerA_central"/>
</dbReference>
<evidence type="ECO:0000259" key="1">
    <source>
        <dbReference type="Pfam" id="PF01935"/>
    </source>
</evidence>
<gene>
    <name evidence="2" type="ORF">S06H3_43736</name>
</gene>
<dbReference type="Pfam" id="PF01935">
    <property type="entry name" value="DUF87"/>
    <property type="match status" value="1"/>
</dbReference>
<dbReference type="PANTHER" id="PTHR42957:SF1">
    <property type="entry name" value="HELICASE MJ1565-RELATED"/>
    <property type="match status" value="1"/>
</dbReference>
<sequence length="221" mass="24486">MELGTIVATGDGPSPSKFSFVVTEVQHKMPVRQGQFVEVETEEGRVIAFVTNLIKTNRYFMRAESVKEYERGGRPLATVFPVDRWEYLIAEAQALGVQAEYGLERTTFPPSPGQKVQEVRLDVLTRFLGLNPDDGVELGKLKHHELPVKLDLTRLLRKHVAVLAMSGAGKSVSTQVIIEELLGRLPERGRPAVVVVDVHGEYAGLAESFPDRVSVVKGRKL</sequence>
<dbReference type="EMBL" id="BARV01027145">
    <property type="protein sequence ID" value="GAI34183.1"/>
    <property type="molecule type" value="Genomic_DNA"/>
</dbReference>
<comment type="caution">
    <text evidence="2">The sequence shown here is derived from an EMBL/GenBank/DDBJ whole genome shotgun (WGS) entry which is preliminary data.</text>
</comment>
<dbReference type="Gene3D" id="3.40.50.300">
    <property type="entry name" value="P-loop containing nucleotide triphosphate hydrolases"/>
    <property type="match status" value="1"/>
</dbReference>
<dbReference type="PANTHER" id="PTHR42957">
    <property type="entry name" value="HELICASE MJ1565-RELATED"/>
    <property type="match status" value="1"/>
</dbReference>
<dbReference type="InterPro" id="IPR008571">
    <property type="entry name" value="HerA-like"/>
</dbReference>
<name>X1MSA3_9ZZZZ</name>